<dbReference type="InterPro" id="IPR003593">
    <property type="entry name" value="AAA+_ATPase"/>
</dbReference>
<dbReference type="InterPro" id="IPR051396">
    <property type="entry name" value="Bact_Antivir_Def_Nuclease"/>
</dbReference>
<organism evidence="2 3">
    <name type="scientific">Larkinella knui</name>
    <dbReference type="NCBI Taxonomy" id="2025310"/>
    <lineage>
        <taxon>Bacteria</taxon>
        <taxon>Pseudomonadati</taxon>
        <taxon>Bacteroidota</taxon>
        <taxon>Cytophagia</taxon>
        <taxon>Cytophagales</taxon>
        <taxon>Spirosomataceae</taxon>
        <taxon>Larkinella</taxon>
    </lineage>
</organism>
<sequence length="450" mass="51372">MKITGLEIGEYRQFKNIKFDFTYPEGHPKEGQPLDKVCFIGQSGTGKTTLLNVIWDFFQVVSHSFQRLANKTVLLNDESFRTFKHLTINSILNENRITLSKNFFDENFDWPDKESALASSGFHWLQELNIYDKLKALTRSGKLCLYIDEAAVSLSKNLLEERNPTDRDLVTLKGQAFTPFDTQIDSPIIGLSNYSSEILWSSILEEIDIYDNDLKQFAANLVSKNSFSSDRLISQIGQWQKEHPNPRADLAENCLNQILRLFHLEVDTEGTESRLVLKTKQGSHIGGKYLSTGTKQLLSTSIPIYKVKVDEGVILFDEPERSLFPDIQRELVAHYTSLSPTAQFFFATHSPIIASAFEPCERFILYFDENGEVKFRNGVAPEGDDPNDILRQDFGMSPLMLDKGVEAYREYLDLATKIRKEPDKNRKMELIVERAAIGNKYNFSATDETN</sequence>
<keyword evidence="3" id="KW-1185">Reference proteome</keyword>
<proteinExistence type="predicted"/>
<gene>
    <name evidence="2" type="ORF">EHT87_20245</name>
</gene>
<feature type="domain" description="AAA+ ATPase" evidence="1">
    <location>
        <begin position="33"/>
        <end position="372"/>
    </location>
</feature>
<dbReference type="PANTHER" id="PTHR43581:SF2">
    <property type="entry name" value="EXCINUCLEASE ATPASE SUBUNIT"/>
    <property type="match status" value="1"/>
</dbReference>
<evidence type="ECO:0000313" key="3">
    <source>
        <dbReference type="Proteomes" id="UP000274271"/>
    </source>
</evidence>
<dbReference type="Pfam" id="PF13175">
    <property type="entry name" value="AAA_15"/>
    <property type="match status" value="1"/>
</dbReference>
<name>A0A3P1CGP7_9BACT</name>
<dbReference type="SUPFAM" id="SSF52540">
    <property type="entry name" value="P-loop containing nucleoside triphosphate hydrolases"/>
    <property type="match status" value="1"/>
</dbReference>
<dbReference type="InterPro" id="IPR041685">
    <property type="entry name" value="AAA_GajA/Old/RecF-like"/>
</dbReference>
<comment type="caution">
    <text evidence="2">The sequence shown here is derived from an EMBL/GenBank/DDBJ whole genome shotgun (WGS) entry which is preliminary data.</text>
</comment>
<dbReference type="EMBL" id="RQJP01000004">
    <property type="protein sequence ID" value="RRB12529.1"/>
    <property type="molecule type" value="Genomic_DNA"/>
</dbReference>
<dbReference type="SMART" id="SM00382">
    <property type="entry name" value="AAA"/>
    <property type="match status" value="1"/>
</dbReference>
<evidence type="ECO:0000313" key="2">
    <source>
        <dbReference type="EMBL" id="RRB12529.1"/>
    </source>
</evidence>
<evidence type="ECO:0000259" key="1">
    <source>
        <dbReference type="SMART" id="SM00382"/>
    </source>
</evidence>
<protein>
    <recommendedName>
        <fullName evidence="1">AAA+ ATPase domain-containing protein</fullName>
    </recommendedName>
</protein>
<dbReference type="Gene3D" id="3.40.50.300">
    <property type="entry name" value="P-loop containing nucleotide triphosphate hydrolases"/>
    <property type="match status" value="1"/>
</dbReference>
<accession>A0A3P1CGP7</accession>
<dbReference type="InterPro" id="IPR027417">
    <property type="entry name" value="P-loop_NTPase"/>
</dbReference>
<dbReference type="RefSeq" id="WP_124908481.1">
    <property type="nucleotide sequence ID" value="NZ_RQJP01000004.1"/>
</dbReference>
<dbReference type="AlphaFoldDB" id="A0A3P1CGP7"/>
<reference evidence="2 3" key="1">
    <citation type="submission" date="2018-11" db="EMBL/GenBank/DDBJ databases">
        <authorList>
            <person name="Zhou Z."/>
            <person name="Wang G."/>
        </authorList>
    </citation>
    <scope>NUCLEOTIDE SEQUENCE [LARGE SCALE GENOMIC DNA]</scope>
    <source>
        <strain evidence="2 3">KCTC42998</strain>
    </source>
</reference>
<dbReference type="PANTHER" id="PTHR43581">
    <property type="entry name" value="ATP/GTP PHOSPHATASE"/>
    <property type="match status" value="1"/>
</dbReference>
<dbReference type="OrthoDB" id="9784297at2"/>
<dbReference type="Proteomes" id="UP000274271">
    <property type="component" value="Unassembled WGS sequence"/>
</dbReference>